<dbReference type="Gene3D" id="1.10.510.10">
    <property type="entry name" value="Transferase(Phosphotransferase) domain 1"/>
    <property type="match status" value="1"/>
</dbReference>
<evidence type="ECO:0000256" key="6">
    <source>
        <dbReference type="ARBA" id="ARBA00022679"/>
    </source>
</evidence>
<organism evidence="18 19">
    <name type="scientific">Blepharisma stoltei</name>
    <dbReference type="NCBI Taxonomy" id="1481888"/>
    <lineage>
        <taxon>Eukaryota</taxon>
        <taxon>Sar</taxon>
        <taxon>Alveolata</taxon>
        <taxon>Ciliophora</taxon>
        <taxon>Postciliodesmatophora</taxon>
        <taxon>Heterotrichea</taxon>
        <taxon>Heterotrichida</taxon>
        <taxon>Blepharismidae</taxon>
        <taxon>Blepharisma</taxon>
    </lineage>
</organism>
<keyword evidence="11" id="KW-0067">ATP-binding</keyword>
<evidence type="ECO:0000256" key="9">
    <source>
        <dbReference type="ARBA" id="ARBA00022777"/>
    </source>
</evidence>
<proteinExistence type="inferred from homology"/>
<evidence type="ECO:0000256" key="11">
    <source>
        <dbReference type="ARBA" id="ARBA00022840"/>
    </source>
</evidence>
<feature type="domain" description="EF-hand" evidence="17">
    <location>
        <begin position="443"/>
        <end position="478"/>
    </location>
</feature>
<comment type="cofactor">
    <cofactor evidence="1">
        <name>Mg(2+)</name>
        <dbReference type="ChEBI" id="CHEBI:18420"/>
    </cofactor>
</comment>
<keyword evidence="4" id="KW-0963">Cytoplasm</keyword>
<accession>A0AAU9K458</accession>
<evidence type="ECO:0000256" key="4">
    <source>
        <dbReference type="ARBA" id="ARBA00022490"/>
    </source>
</evidence>
<evidence type="ECO:0000256" key="13">
    <source>
        <dbReference type="ARBA" id="ARBA00024334"/>
    </source>
</evidence>
<feature type="domain" description="EF-hand" evidence="17">
    <location>
        <begin position="481"/>
        <end position="511"/>
    </location>
</feature>
<evidence type="ECO:0000256" key="12">
    <source>
        <dbReference type="ARBA" id="ARBA00023212"/>
    </source>
</evidence>
<comment type="similarity">
    <text evidence="3">Belongs to the centrin family.</text>
</comment>
<feature type="domain" description="EF-hand" evidence="17">
    <location>
        <begin position="407"/>
        <end position="442"/>
    </location>
</feature>
<evidence type="ECO:0000313" key="19">
    <source>
        <dbReference type="Proteomes" id="UP001162131"/>
    </source>
</evidence>
<evidence type="ECO:0000259" key="17">
    <source>
        <dbReference type="PROSITE" id="PS50222"/>
    </source>
</evidence>
<keyword evidence="19" id="KW-1185">Reference proteome</keyword>
<dbReference type="InterPro" id="IPR011992">
    <property type="entry name" value="EF-hand-dom_pair"/>
</dbReference>
<dbReference type="EMBL" id="CAJZBQ010000055">
    <property type="protein sequence ID" value="CAG9332663.1"/>
    <property type="molecule type" value="Genomic_DNA"/>
</dbReference>
<dbReference type="Gene3D" id="3.30.200.20">
    <property type="entry name" value="Phosphorylase Kinase, domain 1"/>
    <property type="match status" value="1"/>
</dbReference>
<evidence type="ECO:0000256" key="5">
    <source>
        <dbReference type="ARBA" id="ARBA00022527"/>
    </source>
</evidence>
<dbReference type="InterPro" id="IPR002048">
    <property type="entry name" value="EF_hand_dom"/>
</dbReference>
<keyword evidence="10" id="KW-0106">Calcium</keyword>
<dbReference type="PROSITE" id="PS50011">
    <property type="entry name" value="PROTEIN_KINASE_DOM"/>
    <property type="match status" value="1"/>
</dbReference>
<keyword evidence="7" id="KW-0677">Repeat</keyword>
<dbReference type="FunFam" id="1.10.238.10:FF:000178">
    <property type="entry name" value="Calmodulin-2 A"/>
    <property type="match status" value="1"/>
</dbReference>
<dbReference type="Pfam" id="PF00069">
    <property type="entry name" value="Pkinase"/>
    <property type="match status" value="1"/>
</dbReference>
<dbReference type="InterPro" id="IPR050205">
    <property type="entry name" value="CDPK_Ser/Thr_kinases"/>
</dbReference>
<dbReference type="PROSITE" id="PS00018">
    <property type="entry name" value="EF_HAND_1"/>
    <property type="match status" value="3"/>
</dbReference>
<dbReference type="PANTHER" id="PTHR24349">
    <property type="entry name" value="SERINE/THREONINE-PROTEIN KINASE"/>
    <property type="match status" value="1"/>
</dbReference>
<dbReference type="CDD" id="cd00051">
    <property type="entry name" value="EFh"/>
    <property type="match status" value="2"/>
</dbReference>
<dbReference type="InterPro" id="IPR011009">
    <property type="entry name" value="Kinase-like_dom_sf"/>
</dbReference>
<comment type="similarity">
    <text evidence="13">Belongs to the protein kinase superfamily. Ser/Thr protein kinase family. CDPK subfamily.</text>
</comment>
<dbReference type="Gene3D" id="1.10.238.10">
    <property type="entry name" value="EF-hand"/>
    <property type="match status" value="2"/>
</dbReference>
<dbReference type="Pfam" id="PF13499">
    <property type="entry name" value="EF-hand_7"/>
    <property type="match status" value="2"/>
</dbReference>
<keyword evidence="12" id="KW-0206">Cytoskeleton</keyword>
<keyword evidence="9" id="KW-0418">Kinase</keyword>
<dbReference type="GO" id="GO:0005509">
    <property type="term" value="F:calcium ion binding"/>
    <property type="evidence" value="ECO:0007669"/>
    <property type="project" value="InterPro"/>
</dbReference>
<name>A0AAU9K458_9CILI</name>
<dbReference type="Proteomes" id="UP001162131">
    <property type="component" value="Unassembled WGS sequence"/>
</dbReference>
<evidence type="ECO:0000256" key="1">
    <source>
        <dbReference type="ARBA" id="ARBA00001946"/>
    </source>
</evidence>
<comment type="subcellular location">
    <subcellularLocation>
        <location evidence="2">Cytoplasm</location>
        <location evidence="2">Cytoskeleton</location>
    </subcellularLocation>
</comment>
<evidence type="ECO:0000313" key="18">
    <source>
        <dbReference type="EMBL" id="CAG9332663.1"/>
    </source>
</evidence>
<evidence type="ECO:0000256" key="14">
    <source>
        <dbReference type="ARBA" id="ARBA00025692"/>
    </source>
</evidence>
<reference evidence="18" key="1">
    <citation type="submission" date="2021-09" db="EMBL/GenBank/DDBJ databases">
        <authorList>
            <consortium name="AG Swart"/>
            <person name="Singh M."/>
            <person name="Singh A."/>
            <person name="Seah K."/>
            <person name="Emmerich C."/>
        </authorList>
    </citation>
    <scope>NUCLEOTIDE SEQUENCE</scope>
    <source>
        <strain evidence="18">ATCC30299</strain>
    </source>
</reference>
<protein>
    <recommendedName>
        <fullName evidence="20">Calcium-dependent protein kinase</fullName>
    </recommendedName>
</protein>
<dbReference type="GO" id="GO:0005524">
    <property type="term" value="F:ATP binding"/>
    <property type="evidence" value="ECO:0007669"/>
    <property type="project" value="UniProtKB-KW"/>
</dbReference>
<evidence type="ECO:0000256" key="2">
    <source>
        <dbReference type="ARBA" id="ARBA00004245"/>
    </source>
</evidence>
<dbReference type="InterPro" id="IPR000719">
    <property type="entry name" value="Prot_kinase_dom"/>
</dbReference>
<feature type="compositionally biased region" description="Basic and acidic residues" evidence="15">
    <location>
        <begin position="23"/>
        <end position="33"/>
    </location>
</feature>
<evidence type="ECO:0000256" key="15">
    <source>
        <dbReference type="SAM" id="MobiDB-lite"/>
    </source>
</evidence>
<dbReference type="AlphaFoldDB" id="A0AAU9K458"/>
<evidence type="ECO:0000256" key="10">
    <source>
        <dbReference type="ARBA" id="ARBA00022837"/>
    </source>
</evidence>
<evidence type="ECO:0000259" key="16">
    <source>
        <dbReference type="PROSITE" id="PS50011"/>
    </source>
</evidence>
<dbReference type="SUPFAM" id="SSF56112">
    <property type="entry name" value="Protein kinase-like (PK-like)"/>
    <property type="match status" value="1"/>
</dbReference>
<evidence type="ECO:0000256" key="7">
    <source>
        <dbReference type="ARBA" id="ARBA00022737"/>
    </source>
</evidence>
<comment type="function">
    <text evidence="14">Plays a fundamental role in microtubule organizing center structure and function. Component of the infraciliary lattice (ICL) and the ciliary basal bodies.</text>
</comment>
<feature type="region of interest" description="Disordered" evidence="15">
    <location>
        <begin position="19"/>
        <end position="38"/>
    </location>
</feature>
<gene>
    <name evidence="18" type="ORF">BSTOLATCC_MIC56955</name>
</gene>
<feature type="domain" description="EF-hand" evidence="17">
    <location>
        <begin position="370"/>
        <end position="405"/>
    </location>
</feature>
<feature type="domain" description="Protein kinase" evidence="16">
    <location>
        <begin position="66"/>
        <end position="324"/>
    </location>
</feature>
<keyword evidence="8" id="KW-0547">Nucleotide-binding</keyword>
<keyword evidence="5" id="KW-0723">Serine/threonine-protein kinase</keyword>
<evidence type="ECO:0000256" key="8">
    <source>
        <dbReference type="ARBA" id="ARBA00022741"/>
    </source>
</evidence>
<sequence length="511" mass="58254">MGCTGGKVKDIAVPIRPKSLRPNNEEKKLKDDTLSESQSIKSPNNFTLIQNERKIFVSGESFLDIYDVQEVIAMFPYAEYRKCIHKKTGLIRSVKIVPIPKSNESYFDEKSLRREVKALSKLDHPNILKIFDILADDKRFYIVMECWDGGLLLDKLKEERVLTEVQVSSLIEQLLSAVAYAHDHKVLHRDLSPNSICLMKKGNDLIIKIIDFGVSAFVDMSRHYQEKLGNSFYTAPEVSDEFYNEKCDLWSIGCIMYLLLTGKAPFKNRTQKELELSLKQDLVDVSILENLSISGNAILLLKDLLNKDFSTRISALAALQNPWVKNFRENININPNILQKSMENLISFHCSSKLKDGIQAFIASQIMTHDDSEELLKAFKNIDKNGDGKLSKVELIKFYSSVMGDHVGRDFAKETLNNVDIDGNGSLEFTEFLRASAEHQLLLSKKNLEVTFSMLDKDASGKISVSELQEMLENTILINNQTWQEIIREADQNLDGEIDMKEFYSLLINKF</sequence>
<keyword evidence="6" id="KW-0808">Transferase</keyword>
<dbReference type="PROSITE" id="PS50222">
    <property type="entry name" value="EF_HAND_2"/>
    <property type="match status" value="4"/>
</dbReference>
<evidence type="ECO:0008006" key="20">
    <source>
        <dbReference type="Google" id="ProtNLM"/>
    </source>
</evidence>
<evidence type="ECO:0000256" key="3">
    <source>
        <dbReference type="ARBA" id="ARBA00005253"/>
    </source>
</evidence>
<dbReference type="InterPro" id="IPR018247">
    <property type="entry name" value="EF_Hand_1_Ca_BS"/>
</dbReference>
<dbReference type="GO" id="GO:0004674">
    <property type="term" value="F:protein serine/threonine kinase activity"/>
    <property type="evidence" value="ECO:0007669"/>
    <property type="project" value="UniProtKB-KW"/>
</dbReference>
<comment type="caution">
    <text evidence="18">The sequence shown here is derived from an EMBL/GenBank/DDBJ whole genome shotgun (WGS) entry which is preliminary data.</text>
</comment>
<dbReference type="SMART" id="SM00054">
    <property type="entry name" value="EFh"/>
    <property type="match status" value="4"/>
</dbReference>
<dbReference type="GO" id="GO:0005856">
    <property type="term" value="C:cytoskeleton"/>
    <property type="evidence" value="ECO:0007669"/>
    <property type="project" value="UniProtKB-SubCell"/>
</dbReference>
<dbReference type="SUPFAM" id="SSF47473">
    <property type="entry name" value="EF-hand"/>
    <property type="match status" value="1"/>
</dbReference>